<dbReference type="Pfam" id="PF07727">
    <property type="entry name" value="RVT_2"/>
    <property type="match status" value="1"/>
</dbReference>
<evidence type="ECO:0000313" key="3">
    <source>
        <dbReference type="EMBL" id="CAE7797198.1"/>
    </source>
</evidence>
<evidence type="ECO:0000259" key="2">
    <source>
        <dbReference type="Pfam" id="PF07727"/>
    </source>
</evidence>
<accession>A0A812YUW1</accession>
<feature type="domain" description="Reverse transcriptase Ty1/copia-type" evidence="2">
    <location>
        <begin position="35"/>
        <end position="188"/>
    </location>
</feature>
<dbReference type="OrthoDB" id="442657at2759"/>
<feature type="compositionally biased region" description="Acidic residues" evidence="1">
    <location>
        <begin position="521"/>
        <end position="536"/>
    </location>
</feature>
<dbReference type="Proteomes" id="UP000601435">
    <property type="component" value="Unassembled WGS sequence"/>
</dbReference>
<name>A0A812YUW1_9DINO</name>
<reference evidence="3" key="1">
    <citation type="submission" date="2021-02" db="EMBL/GenBank/DDBJ databases">
        <authorList>
            <person name="Dougan E. K."/>
            <person name="Rhodes N."/>
            <person name="Thang M."/>
            <person name="Chan C."/>
        </authorList>
    </citation>
    <scope>NUCLEOTIDE SEQUENCE</scope>
</reference>
<sequence length="683" mass="75444">RSSIAKVEAVVINVELSRFIESQVSPSSSRQQNKRIFLRPPSVLKQAGFAAEGEYWEITGALYGLQDSPADWAVYRDETLPTIEIVYRGKTTYLTRSKYEPNMWLLYCPFTSELLAALTIYVDDLLLSGTAEASEAIWTAIKGKWKISEPDYADEGHAITFCGFEIEQKSDGIHVGQSKYIQSLLEKYPEIQGTVSCPYAKESDNNDCKPQDSIEKLRKAQAIVGEMLWVATRTRPDLVFGVSRIGQLITRDVDQAIQRGEDMIRYLRATKHQELIYGMPGIGHGPGDQLPVERNFNLIEVFADASFCPGTDRSQTGIILMWGNAELQASLDGMTLAEGVRVRELLQMMSVQLEPSKVDGGESHTIKKAVTGAAMNLGSGGAEKALKALTAASLLHGVVSKLVTVQVDIETEEKAQFDYNNNLLKLACGALLLVALTALATWKCVKHVDPRSEPASPDGRDEDDDEGSKGCGSRSLTSPVPQRPSGSSDDDTLQRRSLEGERLLGDGLGAFSASGDAGLSEGDDELPPGDEQEDTAAELQSALEPKAAARPIPVIYPGWYLRTPPQETWDPEPAWGGPESNFHQSIPPRVKKDFWHVDRRRGVAVRFHAQPRVKLYLPGPSGLPEGVQYAQLTGRRRTLVKFSEPVDFKIVSDEWNTADRPTRQLERRWTGRTEFELQGPRAE</sequence>
<organism evidence="3 4">
    <name type="scientific">Symbiodinium necroappetens</name>
    <dbReference type="NCBI Taxonomy" id="1628268"/>
    <lineage>
        <taxon>Eukaryota</taxon>
        <taxon>Sar</taxon>
        <taxon>Alveolata</taxon>
        <taxon>Dinophyceae</taxon>
        <taxon>Suessiales</taxon>
        <taxon>Symbiodiniaceae</taxon>
        <taxon>Symbiodinium</taxon>
    </lineage>
</organism>
<protein>
    <submittedName>
        <fullName evidence="3">RE1 protein</fullName>
    </submittedName>
</protein>
<feature type="non-terminal residue" evidence="3">
    <location>
        <position position="1"/>
    </location>
</feature>
<dbReference type="EMBL" id="CAJNJA010043827">
    <property type="protein sequence ID" value="CAE7797198.1"/>
    <property type="molecule type" value="Genomic_DNA"/>
</dbReference>
<feature type="region of interest" description="Disordered" evidence="1">
    <location>
        <begin position="506"/>
        <end position="545"/>
    </location>
</feature>
<dbReference type="AlphaFoldDB" id="A0A812YUW1"/>
<feature type="compositionally biased region" description="Polar residues" evidence="1">
    <location>
        <begin position="474"/>
        <end position="487"/>
    </location>
</feature>
<dbReference type="InterPro" id="IPR013103">
    <property type="entry name" value="RVT_2"/>
</dbReference>
<proteinExistence type="predicted"/>
<comment type="caution">
    <text evidence="3">The sequence shown here is derived from an EMBL/GenBank/DDBJ whole genome shotgun (WGS) entry which is preliminary data.</text>
</comment>
<feature type="region of interest" description="Disordered" evidence="1">
    <location>
        <begin position="448"/>
        <end position="494"/>
    </location>
</feature>
<evidence type="ECO:0000256" key="1">
    <source>
        <dbReference type="SAM" id="MobiDB-lite"/>
    </source>
</evidence>
<gene>
    <name evidence="3" type="primary">RE1</name>
    <name evidence="3" type="ORF">SNEC2469_LOCUS23481</name>
</gene>
<evidence type="ECO:0000313" key="4">
    <source>
        <dbReference type="Proteomes" id="UP000601435"/>
    </source>
</evidence>
<keyword evidence="4" id="KW-1185">Reference proteome</keyword>